<dbReference type="GO" id="GO:0006313">
    <property type="term" value="P:DNA transposition"/>
    <property type="evidence" value="ECO:0007669"/>
    <property type="project" value="InterPro"/>
</dbReference>
<dbReference type="GO" id="GO:0003677">
    <property type="term" value="F:DNA binding"/>
    <property type="evidence" value="ECO:0007669"/>
    <property type="project" value="InterPro"/>
</dbReference>
<organism evidence="2">
    <name type="scientific">gut metagenome</name>
    <dbReference type="NCBI Taxonomy" id="749906"/>
    <lineage>
        <taxon>unclassified sequences</taxon>
        <taxon>metagenomes</taxon>
        <taxon>organismal metagenomes</taxon>
    </lineage>
</organism>
<accession>J9GUG7</accession>
<protein>
    <submittedName>
        <fullName evidence="2">Transposase IS116/IS110/IS902 family protein</fullName>
    </submittedName>
</protein>
<dbReference type="GO" id="GO:0004803">
    <property type="term" value="F:transposase activity"/>
    <property type="evidence" value="ECO:0007669"/>
    <property type="project" value="InterPro"/>
</dbReference>
<name>J9GUG7_9ZZZZ</name>
<sequence length="156" mass="17972">MIIAALTGVVNEVDIDLIRQYREEILMGDKHLKECQEKLTEICRKEFPREFENLQTIPGVKERSATSILSELGTDMKMFITAAALVSWCGLKTRNEEQNCFYSNFTYIQTVVRRKNAMKVKVAIAWKMLVAIWHVLNEGVPYHDYKKPEAITEGNS</sequence>
<gene>
    <name evidence="2" type="ORF">EVA_05444</name>
</gene>
<evidence type="ECO:0000259" key="1">
    <source>
        <dbReference type="Pfam" id="PF02371"/>
    </source>
</evidence>
<comment type="caution">
    <text evidence="2">The sequence shown here is derived from an EMBL/GenBank/DDBJ whole genome shotgun (WGS) entry which is preliminary data.</text>
</comment>
<evidence type="ECO:0000313" key="2">
    <source>
        <dbReference type="EMBL" id="EJX06448.1"/>
    </source>
</evidence>
<dbReference type="InterPro" id="IPR047650">
    <property type="entry name" value="Transpos_IS110"/>
</dbReference>
<proteinExistence type="predicted"/>
<dbReference type="EMBL" id="AMCI01001158">
    <property type="protein sequence ID" value="EJX06448.1"/>
    <property type="molecule type" value="Genomic_DNA"/>
</dbReference>
<feature type="domain" description="Transposase IS116/IS110/IS902 C-terminal" evidence="1">
    <location>
        <begin position="52"/>
        <end position="96"/>
    </location>
</feature>
<dbReference type="PANTHER" id="PTHR33055">
    <property type="entry name" value="TRANSPOSASE FOR INSERTION SEQUENCE ELEMENT IS1111A"/>
    <property type="match status" value="1"/>
</dbReference>
<dbReference type="AlphaFoldDB" id="J9GUG7"/>
<reference evidence="2" key="1">
    <citation type="journal article" date="2012" name="PLoS ONE">
        <title>Gene sets for utilization of primary and secondary nutrition supplies in the distal gut of endangered iberian lynx.</title>
        <authorList>
            <person name="Alcaide M."/>
            <person name="Messina E."/>
            <person name="Richter M."/>
            <person name="Bargiela R."/>
            <person name="Peplies J."/>
            <person name="Huws S.A."/>
            <person name="Newbold C.J."/>
            <person name="Golyshin P.N."/>
            <person name="Simon M.A."/>
            <person name="Lopez G."/>
            <person name="Yakimov M.M."/>
            <person name="Ferrer M."/>
        </authorList>
    </citation>
    <scope>NUCLEOTIDE SEQUENCE</scope>
</reference>
<dbReference type="InterPro" id="IPR003346">
    <property type="entry name" value="Transposase_20"/>
</dbReference>
<dbReference type="Pfam" id="PF02371">
    <property type="entry name" value="Transposase_20"/>
    <property type="match status" value="1"/>
</dbReference>